<accession>R0I751</accession>
<dbReference type="PANTHER" id="PTHR47993">
    <property type="entry name" value="OS09G0372900 PROTEIN-RELATED"/>
    <property type="match status" value="1"/>
</dbReference>
<dbReference type="SUPFAM" id="SSF81383">
    <property type="entry name" value="F-box domain"/>
    <property type="match status" value="1"/>
</dbReference>
<dbReference type="STRING" id="81985.R0I751"/>
<keyword evidence="3" id="KW-1185">Reference proteome</keyword>
<dbReference type="InterPro" id="IPR036047">
    <property type="entry name" value="F-box-like_dom_sf"/>
</dbReference>
<protein>
    <recommendedName>
        <fullName evidence="1">F-box domain-containing protein</fullName>
    </recommendedName>
</protein>
<proteinExistence type="predicted"/>
<dbReference type="AlphaFoldDB" id="R0I751"/>
<reference evidence="3" key="1">
    <citation type="journal article" date="2013" name="Nat. Genet.">
        <title>The Capsella rubella genome and the genomic consequences of rapid mating system evolution.</title>
        <authorList>
            <person name="Slotte T."/>
            <person name="Hazzouri K.M."/>
            <person name="Agren J.A."/>
            <person name="Koenig D."/>
            <person name="Maumus F."/>
            <person name="Guo Y.L."/>
            <person name="Steige K."/>
            <person name="Platts A.E."/>
            <person name="Escobar J.S."/>
            <person name="Newman L.K."/>
            <person name="Wang W."/>
            <person name="Mandakova T."/>
            <person name="Vello E."/>
            <person name="Smith L.M."/>
            <person name="Henz S.R."/>
            <person name="Steffen J."/>
            <person name="Takuno S."/>
            <person name="Brandvain Y."/>
            <person name="Coop G."/>
            <person name="Andolfatto P."/>
            <person name="Hu T.T."/>
            <person name="Blanchette M."/>
            <person name="Clark R.M."/>
            <person name="Quesneville H."/>
            <person name="Nordborg M."/>
            <person name="Gaut B.S."/>
            <person name="Lysak M.A."/>
            <person name="Jenkins J."/>
            <person name="Grimwood J."/>
            <person name="Chapman J."/>
            <person name="Prochnik S."/>
            <person name="Shu S."/>
            <person name="Rokhsar D."/>
            <person name="Schmutz J."/>
            <person name="Weigel D."/>
            <person name="Wright S.I."/>
        </authorList>
    </citation>
    <scope>NUCLEOTIDE SEQUENCE [LARGE SCALE GENOMIC DNA]</scope>
    <source>
        <strain evidence="3">cv. Monte Gargano</strain>
    </source>
</reference>
<organism evidence="2 3">
    <name type="scientific">Capsella rubella</name>
    <dbReference type="NCBI Taxonomy" id="81985"/>
    <lineage>
        <taxon>Eukaryota</taxon>
        <taxon>Viridiplantae</taxon>
        <taxon>Streptophyta</taxon>
        <taxon>Embryophyta</taxon>
        <taxon>Tracheophyta</taxon>
        <taxon>Spermatophyta</taxon>
        <taxon>Magnoliopsida</taxon>
        <taxon>eudicotyledons</taxon>
        <taxon>Gunneridae</taxon>
        <taxon>Pentapetalae</taxon>
        <taxon>rosids</taxon>
        <taxon>malvids</taxon>
        <taxon>Brassicales</taxon>
        <taxon>Brassicaceae</taxon>
        <taxon>Camelineae</taxon>
        <taxon>Capsella</taxon>
    </lineage>
</organism>
<dbReference type="InterPro" id="IPR017451">
    <property type="entry name" value="F-box-assoc_interact_dom"/>
</dbReference>
<dbReference type="PANTHER" id="PTHR47993:SF289">
    <property type="entry name" value="F-BOX ASSOCIATED UBIQUITINATION EFFECTOR FAMILY PROTEIN"/>
    <property type="match status" value="1"/>
</dbReference>
<dbReference type="InterPro" id="IPR001810">
    <property type="entry name" value="F-box_dom"/>
</dbReference>
<feature type="domain" description="F-box" evidence="1">
    <location>
        <begin position="6"/>
        <end position="46"/>
    </location>
</feature>
<dbReference type="EMBL" id="KB870807">
    <property type="protein sequence ID" value="EOA32278.1"/>
    <property type="molecule type" value="Genomic_DNA"/>
</dbReference>
<dbReference type="Pfam" id="PF00646">
    <property type="entry name" value="F-box"/>
    <property type="match status" value="1"/>
</dbReference>
<name>R0I751_9BRAS</name>
<evidence type="ECO:0000259" key="1">
    <source>
        <dbReference type="SMART" id="SM00256"/>
    </source>
</evidence>
<dbReference type="NCBIfam" id="TIGR01640">
    <property type="entry name" value="F_box_assoc_1"/>
    <property type="match status" value="2"/>
</dbReference>
<dbReference type="Proteomes" id="UP000029121">
    <property type="component" value="Unassembled WGS sequence"/>
</dbReference>
<dbReference type="SMART" id="SM00256">
    <property type="entry name" value="FBOX"/>
    <property type="match status" value="1"/>
</dbReference>
<gene>
    <name evidence="2" type="ORF">CARUB_v10015539mg</name>
</gene>
<evidence type="ECO:0000313" key="2">
    <source>
        <dbReference type="EMBL" id="EOA32278.1"/>
    </source>
</evidence>
<sequence length="359" mass="41668">MAMSDLTQDLVEEVFLRVPLTSLREVRSTCKNWYTLSKNLSFRKIHDLEAKAATRKRCPAIMVMDFKVYLMSLDLRVETSIKRRGKLISLNDVDGVSISRVFHCSGLLLCITKGYYYQRLVVWNPRCGQTRWIEHRDSSDQRKDNYAIGYQTKNKSHRIHKILRYFDVQDKSVRIPYSAFQIYNLDSNSWEGNTYWFVQSKNLGGYCFLLCFAFTTERFGQALSMPIYPVAEDTVSLSSVRDEQLAVLFQRRGSSHMEIWITEEIEPREVCWRSKLFVAVNINPLTCFQFHGSFFVDEGKKVAVIFGRDMDEHDHVRYAAYVVTGKDGYLKKVDLGESTFERGSPLMCSSYVPSSVQIK</sequence>
<evidence type="ECO:0000313" key="3">
    <source>
        <dbReference type="Proteomes" id="UP000029121"/>
    </source>
</evidence>
<dbReference type="InterPro" id="IPR006527">
    <property type="entry name" value="F-box-assoc_dom_typ1"/>
</dbReference>
<dbReference type="Pfam" id="PF07734">
    <property type="entry name" value="FBA_1"/>
    <property type="match status" value="1"/>
</dbReference>
<dbReference type="InterPro" id="IPR050233">
    <property type="entry name" value="A_thaliana_F-box"/>
</dbReference>